<dbReference type="Proteomes" id="UP000225735">
    <property type="component" value="Segment"/>
</dbReference>
<gene>
    <name evidence="1" type="ORF">SEA_TAPTIC_66</name>
</gene>
<evidence type="ECO:0000313" key="2">
    <source>
        <dbReference type="Proteomes" id="UP000225735"/>
    </source>
</evidence>
<reference evidence="1 2" key="1">
    <citation type="submission" date="2016-11" db="EMBL/GenBank/DDBJ databases">
        <authorList>
            <person name="Seier E.R."/>
            <person name="Hipwell C.M."/>
            <person name="Kelliher A.B."/>
            <person name="Lando N.A."/>
            <person name="Tsaousis B.E."/>
            <person name="Esposito E.C."/>
            <person name="Heckman E.L."/>
            <person name="Mageeney C.M."/>
            <person name="Kenna M.A."/>
            <person name="Ware V.C."/>
            <person name="Garlena R.A."/>
            <person name="Russell D.A."/>
            <person name="Pope W.H."/>
            <person name="Jacobs-Sera D."/>
            <person name="Hendrix R.W."/>
            <person name="Hatfull G.F."/>
        </authorList>
    </citation>
    <scope>NUCLEOTIDE SEQUENCE [LARGE SCALE GENOMIC DNA]</scope>
</reference>
<proteinExistence type="predicted"/>
<dbReference type="EMBL" id="KY130461">
    <property type="protein sequence ID" value="APD19296.1"/>
    <property type="molecule type" value="Genomic_DNA"/>
</dbReference>
<sequence>MSFVEVTFWVCNVCGGDGDRCRRAWKSQRKCCPDCSHRPKLGVVDAER</sequence>
<accession>A0A1J0MDU2</accession>
<name>A0A1J0MDU2_9CAUD</name>
<protein>
    <submittedName>
        <fullName evidence="1">Uncharacterized protein</fullName>
    </submittedName>
</protein>
<organism evidence="1 2">
    <name type="scientific">Mycobacterium phage Taptic</name>
    <dbReference type="NCBI Taxonomy" id="1920305"/>
    <lineage>
        <taxon>Viruses</taxon>
        <taxon>Duplodnaviria</taxon>
        <taxon>Heunggongvirae</taxon>
        <taxon>Uroviricota</taxon>
        <taxon>Caudoviricetes</taxon>
        <taxon>Northamptonvirus</taxon>
        <taxon>Northamptonvirus taptic</taxon>
    </lineage>
</organism>
<keyword evidence="2" id="KW-1185">Reference proteome</keyword>
<evidence type="ECO:0000313" key="1">
    <source>
        <dbReference type="EMBL" id="APD19296.1"/>
    </source>
</evidence>